<gene>
    <name evidence="1" type="ORF">METZ01_LOCUS371639</name>
</gene>
<sequence>VFPDLEIVISINANIRTESFGDFGLLYQDVLRAIYKNKKVGDEQKIDTK</sequence>
<feature type="non-terminal residue" evidence="1">
    <location>
        <position position="1"/>
    </location>
</feature>
<organism evidence="1">
    <name type="scientific">marine metagenome</name>
    <dbReference type="NCBI Taxonomy" id="408172"/>
    <lineage>
        <taxon>unclassified sequences</taxon>
        <taxon>metagenomes</taxon>
        <taxon>ecological metagenomes</taxon>
    </lineage>
</organism>
<dbReference type="EMBL" id="UINC01134938">
    <property type="protein sequence ID" value="SVD18785.1"/>
    <property type="molecule type" value="Genomic_DNA"/>
</dbReference>
<protein>
    <submittedName>
        <fullName evidence="1">Uncharacterized protein</fullName>
    </submittedName>
</protein>
<dbReference type="AlphaFoldDB" id="A0A382TAF5"/>
<evidence type="ECO:0000313" key="1">
    <source>
        <dbReference type="EMBL" id="SVD18785.1"/>
    </source>
</evidence>
<name>A0A382TAF5_9ZZZZ</name>
<proteinExistence type="predicted"/>
<accession>A0A382TAF5</accession>
<reference evidence="1" key="1">
    <citation type="submission" date="2018-05" db="EMBL/GenBank/DDBJ databases">
        <authorList>
            <person name="Lanie J.A."/>
            <person name="Ng W.-L."/>
            <person name="Kazmierczak K.M."/>
            <person name="Andrzejewski T.M."/>
            <person name="Davidsen T.M."/>
            <person name="Wayne K.J."/>
            <person name="Tettelin H."/>
            <person name="Glass J.I."/>
            <person name="Rusch D."/>
            <person name="Podicherti R."/>
            <person name="Tsui H.-C.T."/>
            <person name="Winkler M.E."/>
        </authorList>
    </citation>
    <scope>NUCLEOTIDE SEQUENCE</scope>
</reference>